<proteinExistence type="predicted"/>
<organism evidence="1 2">
    <name type="scientific">Panagrolaimus sp. ES5</name>
    <dbReference type="NCBI Taxonomy" id="591445"/>
    <lineage>
        <taxon>Eukaryota</taxon>
        <taxon>Metazoa</taxon>
        <taxon>Ecdysozoa</taxon>
        <taxon>Nematoda</taxon>
        <taxon>Chromadorea</taxon>
        <taxon>Rhabditida</taxon>
        <taxon>Tylenchina</taxon>
        <taxon>Panagrolaimomorpha</taxon>
        <taxon>Panagrolaimoidea</taxon>
        <taxon>Panagrolaimidae</taxon>
        <taxon>Panagrolaimus</taxon>
    </lineage>
</organism>
<name>A0AC34FPJ3_9BILA</name>
<protein>
    <submittedName>
        <fullName evidence="2">Uncharacterized protein</fullName>
    </submittedName>
</protein>
<reference evidence="2" key="1">
    <citation type="submission" date="2022-11" db="UniProtKB">
        <authorList>
            <consortium name="WormBaseParasite"/>
        </authorList>
    </citation>
    <scope>IDENTIFICATION</scope>
</reference>
<dbReference type="Proteomes" id="UP000887579">
    <property type="component" value="Unplaced"/>
</dbReference>
<sequence>MKFRRGFSLFASIFIILQLHTSAAVSCPYGSINVAYDSKFKEEIQLTSGRKECVNNCAAYICSDGISGSGCVEDFLSDCSKHESDIQFIKRKTLYNMEFASLHLTYVSGCGNEKDGEKCLVKKMKDLYNEIGSNAKNGGQQIYWSASKDGKLNNVTNGPVPSIPSSRRHPRPVSQARNQ</sequence>
<accession>A0AC34FPJ3</accession>
<dbReference type="WBParaSite" id="ES5_v2.g19162.t1">
    <property type="protein sequence ID" value="ES5_v2.g19162.t1"/>
    <property type="gene ID" value="ES5_v2.g19162"/>
</dbReference>
<evidence type="ECO:0000313" key="1">
    <source>
        <dbReference type="Proteomes" id="UP000887579"/>
    </source>
</evidence>
<evidence type="ECO:0000313" key="2">
    <source>
        <dbReference type="WBParaSite" id="ES5_v2.g19162.t1"/>
    </source>
</evidence>